<evidence type="ECO:0000256" key="6">
    <source>
        <dbReference type="ARBA" id="ARBA00023136"/>
    </source>
</evidence>
<name>A0A1F4STQ1_UNCSA</name>
<keyword evidence="3" id="KW-1003">Cell membrane</keyword>
<evidence type="ECO:0000256" key="5">
    <source>
        <dbReference type="ARBA" id="ARBA00022989"/>
    </source>
</evidence>
<feature type="transmembrane region" description="Helical" evidence="7">
    <location>
        <begin position="111"/>
        <end position="133"/>
    </location>
</feature>
<dbReference type="PANTHER" id="PTHR30012:SF0">
    <property type="entry name" value="TYPE II SECRETION SYSTEM PROTEIN F-RELATED"/>
    <property type="match status" value="1"/>
</dbReference>
<evidence type="ECO:0000259" key="8">
    <source>
        <dbReference type="Pfam" id="PF00482"/>
    </source>
</evidence>
<reference evidence="9 10" key="1">
    <citation type="journal article" date="2016" name="Nat. Commun.">
        <title>Thousands of microbial genomes shed light on interconnected biogeochemical processes in an aquifer system.</title>
        <authorList>
            <person name="Anantharaman K."/>
            <person name="Brown C.T."/>
            <person name="Hug L.A."/>
            <person name="Sharon I."/>
            <person name="Castelle C.J."/>
            <person name="Probst A.J."/>
            <person name="Thomas B.C."/>
            <person name="Singh A."/>
            <person name="Wilkins M.J."/>
            <person name="Karaoz U."/>
            <person name="Brodie E.L."/>
            <person name="Williams K.H."/>
            <person name="Hubbard S.S."/>
            <person name="Banfield J.F."/>
        </authorList>
    </citation>
    <scope>NUCLEOTIDE SEQUENCE [LARGE SCALE GENOMIC DNA]</scope>
</reference>
<comment type="subcellular location">
    <subcellularLocation>
        <location evidence="1">Cell membrane</location>
        <topology evidence="1">Multi-pass membrane protein</topology>
    </subcellularLocation>
</comment>
<organism evidence="9 10">
    <name type="scientific">candidate division WOR-1 bacterium RIFOXYB2_FULL_37_13</name>
    <dbReference type="NCBI Taxonomy" id="1802579"/>
    <lineage>
        <taxon>Bacteria</taxon>
        <taxon>Bacillati</taxon>
        <taxon>Saganbacteria</taxon>
    </lineage>
</organism>
<evidence type="ECO:0000256" key="2">
    <source>
        <dbReference type="ARBA" id="ARBA00005745"/>
    </source>
</evidence>
<accession>A0A1F4STQ1</accession>
<protein>
    <recommendedName>
        <fullName evidence="8">Type II secretion system protein GspF domain-containing protein</fullName>
    </recommendedName>
</protein>
<keyword evidence="5 7" id="KW-1133">Transmembrane helix</keyword>
<feature type="transmembrane region" description="Helical" evidence="7">
    <location>
        <begin position="306"/>
        <end position="327"/>
    </location>
</feature>
<dbReference type="InterPro" id="IPR018076">
    <property type="entry name" value="T2SS_GspF_dom"/>
</dbReference>
<feature type="transmembrane region" description="Helical" evidence="7">
    <location>
        <begin position="153"/>
        <end position="176"/>
    </location>
</feature>
<dbReference type="InterPro" id="IPR003004">
    <property type="entry name" value="GspF/PilC"/>
</dbReference>
<dbReference type="STRING" id="1802579.A2310_04380"/>
<feature type="domain" description="Type II secretion system protein GspF" evidence="8">
    <location>
        <begin position="203"/>
        <end position="325"/>
    </location>
</feature>
<dbReference type="EMBL" id="MEUB01000014">
    <property type="protein sequence ID" value="OGC23834.1"/>
    <property type="molecule type" value="Genomic_DNA"/>
</dbReference>
<evidence type="ECO:0000256" key="3">
    <source>
        <dbReference type="ARBA" id="ARBA00022475"/>
    </source>
</evidence>
<comment type="similarity">
    <text evidence="2">Belongs to the GSP F family.</text>
</comment>
<evidence type="ECO:0000256" key="4">
    <source>
        <dbReference type="ARBA" id="ARBA00022692"/>
    </source>
</evidence>
<evidence type="ECO:0000256" key="7">
    <source>
        <dbReference type="SAM" id="Phobius"/>
    </source>
</evidence>
<sequence length="334" mass="37518">MRRSLSLLESVLFCKQLASLLKAGIQLNSALKFLSSQSKGRLKEDLKVVSSQLEQGISFADAIYSRGLFSKEIVNMFKIAEKNAFLDETLIRISDLFERKYKLYQTLKKSLVYPCVVLIASLFSFFGMIFFVLPTYSDLFSDFNFHLPIITRFAMLIPSYSWLFLCLLFTLFLVAYKSFRNADFCMKIPIIGKIKANSLMSDFCYTLSYQLKNGVSFVIAVNSLIDGLDSGQFKMRLVVIIEKIKKGSSLSSAFSSDKLFDGLFTQLVAVGEESGKLGEMLWEAGESFAQEAEYGLKNFTSYIEPVATLFVGGMVAFVALSMILPLFSMVNSLL</sequence>
<keyword evidence="4 7" id="KW-0812">Transmembrane</keyword>
<evidence type="ECO:0000313" key="10">
    <source>
        <dbReference type="Proteomes" id="UP000178417"/>
    </source>
</evidence>
<proteinExistence type="inferred from homology"/>
<keyword evidence="6 7" id="KW-0472">Membrane</keyword>
<dbReference type="Proteomes" id="UP000178417">
    <property type="component" value="Unassembled WGS sequence"/>
</dbReference>
<dbReference type="GO" id="GO:0005886">
    <property type="term" value="C:plasma membrane"/>
    <property type="evidence" value="ECO:0007669"/>
    <property type="project" value="UniProtKB-SubCell"/>
</dbReference>
<dbReference type="InterPro" id="IPR042094">
    <property type="entry name" value="T2SS_GspF_sf"/>
</dbReference>
<dbReference type="Gene3D" id="1.20.81.30">
    <property type="entry name" value="Type II secretion system (T2SS), domain F"/>
    <property type="match status" value="2"/>
</dbReference>
<feature type="domain" description="Type II secretion system protein GspF" evidence="8">
    <location>
        <begin position="13"/>
        <end position="134"/>
    </location>
</feature>
<dbReference type="AlphaFoldDB" id="A0A1F4STQ1"/>
<evidence type="ECO:0000313" key="9">
    <source>
        <dbReference type="EMBL" id="OGC23834.1"/>
    </source>
</evidence>
<evidence type="ECO:0000256" key="1">
    <source>
        <dbReference type="ARBA" id="ARBA00004651"/>
    </source>
</evidence>
<comment type="caution">
    <text evidence="9">The sequence shown here is derived from an EMBL/GenBank/DDBJ whole genome shotgun (WGS) entry which is preliminary data.</text>
</comment>
<gene>
    <name evidence="9" type="ORF">A2310_04380</name>
</gene>
<dbReference type="PANTHER" id="PTHR30012">
    <property type="entry name" value="GENERAL SECRETION PATHWAY PROTEIN"/>
    <property type="match status" value="1"/>
</dbReference>
<dbReference type="PRINTS" id="PR00812">
    <property type="entry name" value="BCTERIALGSPF"/>
</dbReference>
<dbReference type="Pfam" id="PF00482">
    <property type="entry name" value="T2SSF"/>
    <property type="match status" value="2"/>
</dbReference>